<comment type="caution">
    <text evidence="12">The sequence shown here is derived from an EMBL/GenBank/DDBJ whole genome shotgun (WGS) entry which is preliminary data.</text>
</comment>
<protein>
    <submittedName>
        <fullName evidence="12">Uncharacterized protein</fullName>
    </submittedName>
</protein>
<feature type="coiled-coil region" evidence="7">
    <location>
        <begin position="243"/>
        <end position="270"/>
    </location>
</feature>
<evidence type="ECO:0000259" key="11">
    <source>
        <dbReference type="Pfam" id="PF25019"/>
    </source>
</evidence>
<dbReference type="EMBL" id="CAJGYO010000005">
    <property type="protein sequence ID" value="CAD6231385.1"/>
    <property type="molecule type" value="Genomic_DNA"/>
</dbReference>
<sequence>MAEVAVSMVVGPLLSLVKEKASSYLLEQYKVMEGMEEHHKILMRKLPAILDVITDAEEKARRREGVKAWLKEIKTVAYEANEVFDEFSYEALRREAKEKGHIRKLGFEGVKLFPTHNRVAFRNKMGNKLSRIVQTIEVLVAEMNAFGFNYQQQTPESKQWRQTDSIIIDPENIASKSRDAETQKIVKILIDRASVAELTVLPIVGMGGLGKTTLAQLICNHPDVKKHFELHKWVCVSDEFDVFKLANKICNSSEKNLEEAQKKLQDELKGKRYLIVLDDVWNEDGDKWEKLKASLKHGGNGCVVLTTTRKEGVTELMGTIKAHDIALLDDESIKEIIETKAFGSQENRPAELLDLVDDVVQRCAGSPLAANALGSVLRGKTSPEEWKAVLSKNIAHNKDEKILHILKLSYDDLPSHMKQCFAFCAVFPKDFDIDMELLIQLWMANGFVPKEKDINLETTGKHIFEELVSRSFFQDVKQVRGDREDEDVDWYCPRTICKMHDLMHDVALSAMENEVATITDEKPKQSEFLQNTCRHIALLCDEPEAILNGSLKTRSPAIQTLVCRRRINSSLHHLGKYNSVRALSLCQNKGTFLLKPKYLHHLRYLDVSWSNIESLPEDISILYHLHTLDVSYCENLSQLPKQIKYMTALRHLYTHGCGKLKCMPPKLGQLTSLQTLTNFVVGVGSDCSSIGELQHLNNLSGSLLLSQLENVTEAIDVKMAHLGNKKELTALSLRWTATEEEKPNCLKVLEGLEAPQLKALRINGYPGTSFPAWMNKLPNMVELHLKGCKKLKNHPPLWQVPALQVLCLEGLEKLQCLCGGGTFFNLPNLKELMLVGLPAFDRWCEVKWLLREQVIFPHLEKLCIEKCEKLTALPEAAPLGQSCSQNHTEIRSAFPALKVLELKYLKSFDGWEAVEATQGHRIMFPHLEKLSIRSCQELIALPEAPLLEELCGVHNKMAGSAFPALKVLKLKELDKFQKWGSTDEATQGQQIIFPCLEDLSVLDCKNLIALPEGPLLQELCGEDYEKARSAFPALKVLELEGLENFERWEQVGATQGGDTMFPHLEELSIHACPKMTALPAGTSSLAPSVGRSDIKTWSAFPALKVLKLKGLENFERWEQVGATQGGDTMFPHLEELSICYCPKMTALPAGTLSLAQSSVGHRDITTRSLFPKLKTLTFCALKSFKSWGVTEAINGEQWMFPDLETVCIYESPELTTLPEGPKLSSLTIRDGHQQIFLAAIPRAIDSLSKLAMSFKDAETALPAEHGAFELADSNNIKSPLTRLELGRGCDLLLHSNALALWTCFVQLQDLKFIYCDTLVYWPEEEFQSLVSLRNLKIWSCSNLIGYATAVPGQPESERSQLLPNLESLDIGDCESLVEVFNVPASLKTMVVWGCPNLESIFGKQQDKPTLNQEPSTDVMASIAAVPQLSSSTRDHFLPYLESLTIQRCGGLSEVLNLPPSLREIDILKCDKLQLLSGQLDALRTLKIYCCPRLISLESSSGELQTLECLRLWGCESLAPFLPDGPQAYSSLRRLRITRCPGIKSLPWSLRQRLDSLDDHRKDLDARYQGTH</sequence>
<evidence type="ECO:0000256" key="4">
    <source>
        <dbReference type="ARBA" id="ARBA00022741"/>
    </source>
</evidence>
<evidence type="ECO:0000259" key="10">
    <source>
        <dbReference type="Pfam" id="PF23559"/>
    </source>
</evidence>
<evidence type="ECO:0000256" key="5">
    <source>
        <dbReference type="ARBA" id="ARBA00022821"/>
    </source>
</evidence>
<dbReference type="InterPro" id="IPR027417">
    <property type="entry name" value="P-loop_NTPase"/>
</dbReference>
<dbReference type="GO" id="GO:0002758">
    <property type="term" value="P:innate immune response-activating signaling pathway"/>
    <property type="evidence" value="ECO:0007669"/>
    <property type="project" value="UniProtKB-ARBA"/>
</dbReference>
<keyword evidence="13" id="KW-1185">Reference proteome</keyword>
<keyword evidence="5" id="KW-0611">Plant defense</keyword>
<dbReference type="Gene3D" id="1.10.8.430">
    <property type="entry name" value="Helical domain of apoptotic protease-activating factors"/>
    <property type="match status" value="1"/>
</dbReference>
<dbReference type="SUPFAM" id="SSF52540">
    <property type="entry name" value="P-loop containing nucleoside triphosphate hydrolases"/>
    <property type="match status" value="1"/>
</dbReference>
<name>A0A811NV67_9POAL</name>
<dbReference type="InterPro" id="IPR042197">
    <property type="entry name" value="Apaf_helical"/>
</dbReference>
<dbReference type="Gene3D" id="3.40.50.300">
    <property type="entry name" value="P-loop containing nucleotide triphosphate hydrolases"/>
    <property type="match status" value="1"/>
</dbReference>
<dbReference type="Gene3D" id="1.20.5.4130">
    <property type="match status" value="1"/>
</dbReference>
<evidence type="ECO:0000259" key="9">
    <source>
        <dbReference type="Pfam" id="PF18052"/>
    </source>
</evidence>
<evidence type="ECO:0000256" key="1">
    <source>
        <dbReference type="ARBA" id="ARBA00008894"/>
    </source>
</evidence>
<dbReference type="Gene3D" id="1.10.10.10">
    <property type="entry name" value="Winged helix-like DNA-binding domain superfamily/Winged helix DNA-binding domain"/>
    <property type="match status" value="1"/>
</dbReference>
<evidence type="ECO:0000256" key="6">
    <source>
        <dbReference type="ARBA" id="ARBA00022840"/>
    </source>
</evidence>
<evidence type="ECO:0000313" key="13">
    <source>
        <dbReference type="Proteomes" id="UP000604825"/>
    </source>
</evidence>
<dbReference type="Pfam" id="PF23559">
    <property type="entry name" value="WHD_DRP"/>
    <property type="match status" value="1"/>
</dbReference>
<feature type="domain" description="R13L1/DRL21-like LRR repeat region" evidence="11">
    <location>
        <begin position="690"/>
        <end position="810"/>
    </location>
</feature>
<evidence type="ECO:0000313" key="12">
    <source>
        <dbReference type="EMBL" id="CAD6231385.1"/>
    </source>
</evidence>
<dbReference type="GO" id="GO:0042742">
    <property type="term" value="P:defense response to bacterium"/>
    <property type="evidence" value="ECO:0007669"/>
    <property type="project" value="UniProtKB-ARBA"/>
</dbReference>
<proteinExistence type="inferred from homology"/>
<evidence type="ECO:0000259" key="8">
    <source>
        <dbReference type="Pfam" id="PF00931"/>
    </source>
</evidence>
<dbReference type="Pfam" id="PF18052">
    <property type="entry name" value="Rx_N"/>
    <property type="match status" value="1"/>
</dbReference>
<dbReference type="GO" id="GO:0005524">
    <property type="term" value="F:ATP binding"/>
    <property type="evidence" value="ECO:0007669"/>
    <property type="project" value="UniProtKB-KW"/>
</dbReference>
<dbReference type="InterPro" id="IPR036388">
    <property type="entry name" value="WH-like_DNA-bd_sf"/>
</dbReference>
<dbReference type="Pfam" id="PF00931">
    <property type="entry name" value="NB-ARC"/>
    <property type="match status" value="1"/>
</dbReference>
<evidence type="ECO:0000256" key="3">
    <source>
        <dbReference type="ARBA" id="ARBA00022737"/>
    </source>
</evidence>
<dbReference type="InterPro" id="IPR056789">
    <property type="entry name" value="LRR_R13L1-DRL21"/>
</dbReference>
<keyword evidence="3" id="KW-0677">Repeat</keyword>
<dbReference type="GO" id="GO:0009626">
    <property type="term" value="P:plant-type hypersensitive response"/>
    <property type="evidence" value="ECO:0007669"/>
    <property type="project" value="UniProtKB-ARBA"/>
</dbReference>
<dbReference type="PANTHER" id="PTHR36766">
    <property type="entry name" value="PLANT BROAD-SPECTRUM MILDEW RESISTANCE PROTEIN RPW8"/>
    <property type="match status" value="1"/>
</dbReference>
<keyword evidence="6" id="KW-0067">ATP-binding</keyword>
<feature type="domain" description="NB-ARC" evidence="8">
    <location>
        <begin position="182"/>
        <end position="344"/>
    </location>
</feature>
<dbReference type="InterPro" id="IPR058922">
    <property type="entry name" value="WHD_DRP"/>
</dbReference>
<dbReference type="InterPro" id="IPR041118">
    <property type="entry name" value="Rx_N"/>
</dbReference>
<dbReference type="Gene3D" id="3.80.10.10">
    <property type="entry name" value="Ribonuclease Inhibitor"/>
    <property type="match status" value="4"/>
</dbReference>
<comment type="similarity">
    <text evidence="1">Belongs to the disease resistance NB-LRR family.</text>
</comment>
<evidence type="ECO:0000256" key="2">
    <source>
        <dbReference type="ARBA" id="ARBA00022614"/>
    </source>
</evidence>
<gene>
    <name evidence="12" type="ORF">NCGR_LOCUS21489</name>
</gene>
<dbReference type="Proteomes" id="UP000604825">
    <property type="component" value="Unassembled WGS sequence"/>
</dbReference>
<keyword evidence="7" id="KW-0175">Coiled coil</keyword>
<dbReference type="SUPFAM" id="SSF52047">
    <property type="entry name" value="RNI-like"/>
    <property type="match status" value="1"/>
</dbReference>
<organism evidence="12 13">
    <name type="scientific">Miscanthus lutarioriparius</name>
    <dbReference type="NCBI Taxonomy" id="422564"/>
    <lineage>
        <taxon>Eukaryota</taxon>
        <taxon>Viridiplantae</taxon>
        <taxon>Streptophyta</taxon>
        <taxon>Embryophyta</taxon>
        <taxon>Tracheophyta</taxon>
        <taxon>Spermatophyta</taxon>
        <taxon>Magnoliopsida</taxon>
        <taxon>Liliopsida</taxon>
        <taxon>Poales</taxon>
        <taxon>Poaceae</taxon>
        <taxon>PACMAD clade</taxon>
        <taxon>Panicoideae</taxon>
        <taxon>Andropogonodae</taxon>
        <taxon>Andropogoneae</taxon>
        <taxon>Saccharinae</taxon>
        <taxon>Miscanthus</taxon>
    </lineage>
</organism>
<feature type="domain" description="Disease resistance protein winged helix" evidence="10">
    <location>
        <begin position="426"/>
        <end position="507"/>
    </location>
</feature>
<dbReference type="GO" id="GO:0043531">
    <property type="term" value="F:ADP binding"/>
    <property type="evidence" value="ECO:0007669"/>
    <property type="project" value="InterPro"/>
</dbReference>
<dbReference type="InterPro" id="IPR032675">
    <property type="entry name" value="LRR_dom_sf"/>
</dbReference>
<evidence type="ECO:0000256" key="7">
    <source>
        <dbReference type="SAM" id="Coils"/>
    </source>
</evidence>
<reference evidence="12" key="1">
    <citation type="submission" date="2020-10" db="EMBL/GenBank/DDBJ databases">
        <authorList>
            <person name="Han B."/>
            <person name="Lu T."/>
            <person name="Zhao Q."/>
            <person name="Huang X."/>
            <person name="Zhao Y."/>
        </authorList>
    </citation>
    <scope>NUCLEOTIDE SEQUENCE</scope>
</reference>
<dbReference type="PRINTS" id="PR00364">
    <property type="entry name" value="DISEASERSIST"/>
</dbReference>
<dbReference type="Pfam" id="PF25019">
    <property type="entry name" value="LRR_R13L1-DRL21"/>
    <property type="match status" value="1"/>
</dbReference>
<keyword evidence="2" id="KW-0433">Leucine-rich repeat</keyword>
<dbReference type="SUPFAM" id="SSF52058">
    <property type="entry name" value="L domain-like"/>
    <property type="match status" value="1"/>
</dbReference>
<feature type="domain" description="Disease resistance N-terminal" evidence="9">
    <location>
        <begin position="14"/>
        <end position="99"/>
    </location>
</feature>
<dbReference type="PANTHER" id="PTHR36766:SF55">
    <property type="entry name" value="OS11G0492900 PROTEIN"/>
    <property type="match status" value="1"/>
</dbReference>
<dbReference type="OrthoDB" id="653625at2759"/>
<keyword evidence="4" id="KW-0547">Nucleotide-binding</keyword>
<dbReference type="FunFam" id="1.10.10.10:FF:000322">
    <property type="entry name" value="Probable disease resistance protein At1g63360"/>
    <property type="match status" value="1"/>
</dbReference>
<dbReference type="InterPro" id="IPR002182">
    <property type="entry name" value="NB-ARC"/>
</dbReference>
<accession>A0A811NV67</accession>